<organism evidence="2 3">
    <name type="scientific">Leishmania panamensis</name>
    <dbReference type="NCBI Taxonomy" id="5679"/>
    <lineage>
        <taxon>Eukaryota</taxon>
        <taxon>Discoba</taxon>
        <taxon>Euglenozoa</taxon>
        <taxon>Kinetoplastea</taxon>
        <taxon>Metakinetoplastina</taxon>
        <taxon>Trypanosomatida</taxon>
        <taxon>Trypanosomatidae</taxon>
        <taxon>Leishmaniinae</taxon>
        <taxon>Leishmania</taxon>
        <taxon>Leishmania guyanensis species complex</taxon>
    </lineage>
</organism>
<dbReference type="KEGG" id="lpan:LPMP_333370"/>
<dbReference type="GeneID" id="22578490"/>
<dbReference type="AlphaFoldDB" id="A0A088S253"/>
<sequence length="137" mass="14598">MFRFTLRNLARKAPAKAGSKIAATVSTATAAYHTAPAVAQTGVNIPPIPGVRSVRAFRSQKMAALQPQPVLPAGKKAAAPKDPKQVKAAVKPRSSKKTMAPEKTAVLVKELQAKKTKTPKIAAKVISKRAKVRKVRK</sequence>
<proteinExistence type="predicted"/>
<gene>
    <name evidence="2" type="ORF">LPMP_333370</name>
</gene>
<accession>A0A088S253</accession>
<keyword evidence="3" id="KW-1185">Reference proteome</keyword>
<dbReference type="eggNOG" id="ENOG502ST38">
    <property type="taxonomic scope" value="Eukaryota"/>
</dbReference>
<dbReference type="VEuPathDB" id="TriTrypDB:LPMP_333370"/>
<dbReference type="RefSeq" id="XP_010702425.1">
    <property type="nucleotide sequence ID" value="XM_010704123.1"/>
</dbReference>
<evidence type="ECO:0000313" key="2">
    <source>
        <dbReference type="EMBL" id="AIO01625.1"/>
    </source>
</evidence>
<evidence type="ECO:0000256" key="1">
    <source>
        <dbReference type="SAM" id="MobiDB-lite"/>
    </source>
</evidence>
<reference evidence="2 3" key="1">
    <citation type="journal article" date="2015" name="Sci. Rep.">
        <title>The genome of Leishmania panamensis: insights into genomics of the L. (Viannia) subgenus.</title>
        <authorList>
            <person name="Llanes A."/>
            <person name="Restrepo C.M."/>
            <person name="Vecchio G.D."/>
            <person name="Anguizola F.J."/>
            <person name="Lleonart R."/>
        </authorList>
    </citation>
    <scope>NUCLEOTIDE SEQUENCE [LARGE SCALE GENOMIC DNA]</scope>
    <source>
        <strain evidence="2 3">MHOM/PA/94/PSC-1</strain>
    </source>
</reference>
<protein>
    <submittedName>
        <fullName evidence="2">H1 histone-like protein</fullName>
    </submittedName>
</protein>
<dbReference type="VEuPathDB" id="TriTrypDB:LPAL13_330042100"/>
<feature type="region of interest" description="Disordered" evidence="1">
    <location>
        <begin position="71"/>
        <end position="100"/>
    </location>
</feature>
<evidence type="ECO:0000313" key="3">
    <source>
        <dbReference type="Proteomes" id="UP000063063"/>
    </source>
</evidence>
<dbReference type="EMBL" id="CP009402">
    <property type="protein sequence ID" value="AIO01625.1"/>
    <property type="molecule type" value="Genomic_DNA"/>
</dbReference>
<dbReference type="Proteomes" id="UP000063063">
    <property type="component" value="Chromosome 33"/>
</dbReference>
<name>A0A088S253_LEIPA</name>